<reference evidence="2 3" key="1">
    <citation type="submission" date="2019-02" db="EMBL/GenBank/DDBJ databases">
        <title>The genomic architecture of introgression among sibling species of bacteria.</title>
        <authorList>
            <person name="Cavassim M.I.A."/>
            <person name="Moeskjaer S."/>
            <person name="Moslemi C."/>
            <person name="Fields B."/>
            <person name="Bachmann A."/>
            <person name="Vilhjalmsson B."/>
            <person name="Schierup M.H."/>
            <person name="Young J.P.W."/>
            <person name="Andersen S.U."/>
        </authorList>
    </citation>
    <scope>NUCLEOTIDE SEQUENCE [LARGE SCALE GENOMIC DNA]</scope>
    <source>
        <strain evidence="2 3">SM145A</strain>
    </source>
</reference>
<proteinExistence type="predicted"/>
<dbReference type="EMBL" id="SIPC01000001">
    <property type="protein sequence ID" value="TAX70876.1"/>
    <property type="molecule type" value="Genomic_DNA"/>
</dbReference>
<gene>
    <name evidence="2" type="ORF">ELI03_03460</name>
</gene>
<evidence type="ECO:0000313" key="2">
    <source>
        <dbReference type="EMBL" id="TAX70876.1"/>
    </source>
</evidence>
<organism evidence="2 3">
    <name type="scientific">Rhizobium leguminosarum</name>
    <dbReference type="NCBI Taxonomy" id="384"/>
    <lineage>
        <taxon>Bacteria</taxon>
        <taxon>Pseudomonadati</taxon>
        <taxon>Pseudomonadota</taxon>
        <taxon>Alphaproteobacteria</taxon>
        <taxon>Hyphomicrobiales</taxon>
        <taxon>Rhizobiaceae</taxon>
        <taxon>Rhizobium/Agrobacterium group</taxon>
        <taxon>Rhizobium</taxon>
    </lineage>
</organism>
<evidence type="ECO:0000313" key="3">
    <source>
        <dbReference type="Proteomes" id="UP000293652"/>
    </source>
</evidence>
<protein>
    <submittedName>
        <fullName evidence="2">KTSC domain-containing protein</fullName>
    </submittedName>
</protein>
<dbReference type="RefSeq" id="WP_130677236.1">
    <property type="nucleotide sequence ID" value="NZ_JBGEWP010000017.1"/>
</dbReference>
<evidence type="ECO:0000259" key="1">
    <source>
        <dbReference type="Pfam" id="PF13619"/>
    </source>
</evidence>
<comment type="caution">
    <text evidence="2">The sequence shown here is derived from an EMBL/GenBank/DDBJ whole genome shotgun (WGS) entry which is preliminary data.</text>
</comment>
<accession>A0A4V2IIS9</accession>
<name>A0A4V2IIS9_RHILE</name>
<dbReference type="Pfam" id="PF13619">
    <property type="entry name" value="KTSC"/>
    <property type="match status" value="1"/>
</dbReference>
<feature type="domain" description="KTSC" evidence="1">
    <location>
        <begin position="7"/>
        <end position="64"/>
    </location>
</feature>
<sequence length="69" mass="7693">MQRQAVSSSTIASIGYDPNEQVIEVEFNDGAVYQYMNVPEIIFDGMMAAGSHGSYLNAHIKGQYSYQRL</sequence>
<dbReference type="Proteomes" id="UP000293652">
    <property type="component" value="Unassembled WGS sequence"/>
</dbReference>
<dbReference type="AlphaFoldDB" id="A0A4V2IIS9"/>
<dbReference type="InterPro" id="IPR025309">
    <property type="entry name" value="KTSC_dom"/>
</dbReference>